<dbReference type="HOGENOM" id="CLU_047407_0_0_6"/>
<dbReference type="Proteomes" id="UP000014012">
    <property type="component" value="Unassembled WGS sequence"/>
</dbReference>
<dbReference type="OrthoDB" id="6263279at2"/>
<dbReference type="PANTHER" id="PTHR34605:SF4">
    <property type="entry name" value="DNA ADENINE METHYLTRANSFERASE"/>
    <property type="match status" value="1"/>
</dbReference>
<keyword evidence="2" id="KW-0233">DNA recombination</keyword>
<proteinExistence type="predicted"/>
<dbReference type="InterPro" id="IPR002104">
    <property type="entry name" value="Integrase_catalytic"/>
</dbReference>
<dbReference type="RefSeq" id="WP_010863152.1">
    <property type="nucleotide sequence ID" value="NZ_KB944508.1"/>
</dbReference>
<evidence type="ECO:0000313" key="5">
    <source>
        <dbReference type="Proteomes" id="UP000014012"/>
    </source>
</evidence>
<evidence type="ECO:0000256" key="1">
    <source>
        <dbReference type="ARBA" id="ARBA00023125"/>
    </source>
</evidence>
<reference evidence="4 5" key="1">
    <citation type="journal article" date="2013" name="Genome Announc.">
        <title>Genome Sequence of Plesiomonas shigelloides Strain 302-73 (Serotype O1).</title>
        <authorList>
            <person name="Pique N."/>
            <person name="Aquilini E."/>
            <person name="Alioto T."/>
            <person name="Minana-Galbis D."/>
            <person name="Tomas J.M."/>
        </authorList>
    </citation>
    <scope>NUCLEOTIDE SEQUENCE [LARGE SCALE GENOMIC DNA]</scope>
    <source>
        <strain evidence="4 5">302-73</strain>
    </source>
</reference>
<protein>
    <submittedName>
        <fullName evidence="4">Cyclization recombinase</fullName>
    </submittedName>
</protein>
<dbReference type="PANTHER" id="PTHR34605">
    <property type="entry name" value="PHAGE_INTEGRASE DOMAIN-CONTAINING PROTEIN"/>
    <property type="match status" value="1"/>
</dbReference>
<dbReference type="PROSITE" id="PS51898">
    <property type="entry name" value="TYR_RECOMBINASE"/>
    <property type="match status" value="1"/>
</dbReference>
<keyword evidence="1" id="KW-0238">DNA-binding</keyword>
<dbReference type="GO" id="GO:0006310">
    <property type="term" value="P:DNA recombination"/>
    <property type="evidence" value="ECO:0007669"/>
    <property type="project" value="UniProtKB-KW"/>
</dbReference>
<gene>
    <name evidence="4" type="ORF">PLESHI_07645</name>
</gene>
<dbReference type="PATRIC" id="fig|1315976.3.peg.1506"/>
<evidence type="ECO:0000313" key="4">
    <source>
        <dbReference type="EMBL" id="EON89003.1"/>
    </source>
</evidence>
<dbReference type="SUPFAM" id="SSF47823">
    <property type="entry name" value="lambda integrase-like, N-terminal domain"/>
    <property type="match status" value="1"/>
</dbReference>
<organism evidence="4 5">
    <name type="scientific">Plesiomonas shigelloides 302-73</name>
    <dbReference type="NCBI Taxonomy" id="1315976"/>
    <lineage>
        <taxon>Bacteria</taxon>
        <taxon>Pseudomonadati</taxon>
        <taxon>Pseudomonadota</taxon>
        <taxon>Gammaproteobacteria</taxon>
        <taxon>Enterobacterales</taxon>
        <taxon>Enterobacteriaceae</taxon>
        <taxon>Plesiomonas</taxon>
    </lineage>
</organism>
<accession>R8ARQ9</accession>
<keyword evidence="5" id="KW-1185">Reference proteome</keyword>
<name>R8ARQ9_PLESH</name>
<dbReference type="InterPro" id="IPR011010">
    <property type="entry name" value="DNA_brk_join_enz"/>
</dbReference>
<dbReference type="GO" id="GO:0003677">
    <property type="term" value="F:DNA binding"/>
    <property type="evidence" value="ECO:0007669"/>
    <property type="project" value="UniProtKB-KW"/>
</dbReference>
<dbReference type="InterPro" id="IPR052925">
    <property type="entry name" value="Phage_Integrase-like_Recomb"/>
</dbReference>
<evidence type="ECO:0000259" key="3">
    <source>
        <dbReference type="PROSITE" id="PS51898"/>
    </source>
</evidence>
<dbReference type="AlphaFoldDB" id="R8ARQ9"/>
<dbReference type="Gene3D" id="1.10.150.130">
    <property type="match status" value="1"/>
</dbReference>
<dbReference type="EMBL" id="AQQO01000047">
    <property type="protein sequence ID" value="EON89003.1"/>
    <property type="molecule type" value="Genomic_DNA"/>
</dbReference>
<dbReference type="Pfam" id="PF00589">
    <property type="entry name" value="Phage_integrase"/>
    <property type="match status" value="1"/>
</dbReference>
<dbReference type="SUPFAM" id="SSF56349">
    <property type="entry name" value="DNA breaking-rejoining enzymes"/>
    <property type="match status" value="1"/>
</dbReference>
<feature type="domain" description="Tyr recombinase" evidence="3">
    <location>
        <begin position="147"/>
        <end position="362"/>
    </location>
</feature>
<dbReference type="Gene3D" id="1.10.443.10">
    <property type="entry name" value="Intergrase catalytic core"/>
    <property type="match status" value="1"/>
</dbReference>
<dbReference type="InterPro" id="IPR010998">
    <property type="entry name" value="Integrase_recombinase_N"/>
</dbReference>
<evidence type="ECO:0000256" key="2">
    <source>
        <dbReference type="ARBA" id="ARBA00023172"/>
    </source>
</evidence>
<comment type="caution">
    <text evidence="4">The sequence shown here is derived from an EMBL/GenBank/DDBJ whole genome shotgun (WGS) entry which is preliminary data.</text>
</comment>
<sequence>MALSQHQQALSQLQSFNALLPAHLRSMATAHQQFTRYAEDSYSANTLRMVDFAEKHWAHWLAKQTDLPTECWHEQQLLLYPIWPDILCRYIDELSESMSLNSVQTYINLLNFKNKKLGFPSLLQHTHVQWAMRRATNRALDAGEQIGQAQPFRLHDLELLLQIFADTDDPKLMRDLLLVWIAYESLLRESELVNIRCNDLLPGRQYSIRVRKTKTTKTLEDNEVLLSEPCSQWLHRYMTHFGLPLSSSGYLFRRLKKNGELFHSEENCKKLSGRTVDDIFRFFYWQIDPDARAELQNSIHTADASRYQTWTGHSARVGAAIDLFVYGASVHEIMRLGRWRNDQTVMRYIRRVSMQELPMNRMVTERLKR</sequence>
<dbReference type="InterPro" id="IPR013762">
    <property type="entry name" value="Integrase-like_cat_sf"/>
</dbReference>
<dbReference type="GO" id="GO:0015074">
    <property type="term" value="P:DNA integration"/>
    <property type="evidence" value="ECO:0007669"/>
    <property type="project" value="InterPro"/>
</dbReference>